<comment type="caution">
    <text evidence="3">The sequence shown here is derived from an EMBL/GenBank/DDBJ whole genome shotgun (WGS) entry which is preliminary data.</text>
</comment>
<keyword evidence="3" id="KW-0548">Nucleotidyltransferase</keyword>
<keyword evidence="1" id="KW-0175">Coiled coil</keyword>
<evidence type="ECO:0000313" key="4">
    <source>
        <dbReference type="Proteomes" id="UP001151760"/>
    </source>
</evidence>
<dbReference type="EMBL" id="BQNB010008626">
    <property type="protein sequence ID" value="GJS52011.1"/>
    <property type="molecule type" value="Genomic_DNA"/>
</dbReference>
<dbReference type="InterPro" id="IPR043128">
    <property type="entry name" value="Rev_trsase/Diguanyl_cyclase"/>
</dbReference>
<organism evidence="3 4">
    <name type="scientific">Tanacetum coccineum</name>
    <dbReference type="NCBI Taxonomy" id="301880"/>
    <lineage>
        <taxon>Eukaryota</taxon>
        <taxon>Viridiplantae</taxon>
        <taxon>Streptophyta</taxon>
        <taxon>Embryophyta</taxon>
        <taxon>Tracheophyta</taxon>
        <taxon>Spermatophyta</taxon>
        <taxon>Magnoliopsida</taxon>
        <taxon>eudicotyledons</taxon>
        <taxon>Gunneridae</taxon>
        <taxon>Pentapetalae</taxon>
        <taxon>asterids</taxon>
        <taxon>campanulids</taxon>
        <taxon>Asterales</taxon>
        <taxon>Asteraceae</taxon>
        <taxon>Asteroideae</taxon>
        <taxon>Anthemideae</taxon>
        <taxon>Anthemidinae</taxon>
        <taxon>Tanacetum</taxon>
    </lineage>
</organism>
<dbReference type="SUPFAM" id="SSF56672">
    <property type="entry name" value="DNA/RNA polymerases"/>
    <property type="match status" value="1"/>
</dbReference>
<dbReference type="InterPro" id="IPR043502">
    <property type="entry name" value="DNA/RNA_pol_sf"/>
</dbReference>
<keyword evidence="3" id="KW-0695">RNA-directed DNA polymerase</keyword>
<evidence type="ECO:0000259" key="2">
    <source>
        <dbReference type="Pfam" id="PF13976"/>
    </source>
</evidence>
<dbReference type="PANTHER" id="PTHR34072:SF52">
    <property type="entry name" value="RIBONUCLEASE H"/>
    <property type="match status" value="1"/>
</dbReference>
<keyword evidence="3" id="KW-0808">Transferase</keyword>
<reference evidence="3" key="2">
    <citation type="submission" date="2022-01" db="EMBL/GenBank/DDBJ databases">
        <authorList>
            <person name="Yamashiro T."/>
            <person name="Shiraishi A."/>
            <person name="Satake H."/>
            <person name="Nakayama K."/>
        </authorList>
    </citation>
    <scope>NUCLEOTIDE SEQUENCE</scope>
</reference>
<name>A0ABQ4WGK7_9ASTR</name>
<sequence>MISMMVRLVFPPRQGVTDCVRCGNVCNPDKDGYMVVRISLEGDEILRVQGERTQGVAKTLLNTKFRIDLVPGATPVAKSPYRLAPSEMQELSEQLQELQDKVLELLRKEKLYAKFSKCEFWLEEVHFLGHVVNHNVTYLRFIVNFSKIVKPITSQTERKSKYEVGAEKAEREEAFQTLKNDLLRAMSMTIQSGVKDKILATSSETPKYEYEIRYHPGKANMVTDALNRKERVKPRRVRVMALTIQYGVRGMILAAQSEAFKQENVPLVGSEMDVAHASRYTRRLQEERLARINIFEIVALQKALGTRLDSVWLIIVKWMEKVSARFVLWKETTDKVVVIKEKLQPARDHKKSYADSGRKMTEYEVGENVLLKVSPWKEPVEIIDLGVKSLTRSRIPLAKVCWNSKRGPKFTWEREDYMKSKYPQLFVDHAVEPTTCVDIVWKLLVHQCMDFTWLLCFELIGYPSGFKKRSSNNHSSGTAANNAVLVRSSGGDDITHALTSDQYKRLMSLLINSGGNPVDAHVNLADSGASQHVTYCAKLLFYIINVEHLNITIAHPNGIIEKVKQIRSFQLSDKIVLKDVLVVPRYHVSLLSCNKLSKDSKYRYSYFLSKCLWHNRLGHPADQVIEVLKGKLSIEKFSTSDPCEVCHKAIQTMDPFPLSDHKINELGEHARKQQDLLSYAHTSHTNHPEVESIQFISIREKQT</sequence>
<proteinExistence type="predicted"/>
<dbReference type="GO" id="GO:0003964">
    <property type="term" value="F:RNA-directed DNA polymerase activity"/>
    <property type="evidence" value="ECO:0007669"/>
    <property type="project" value="UniProtKB-KW"/>
</dbReference>
<dbReference type="Pfam" id="PF13976">
    <property type="entry name" value="gag_pre-integrs"/>
    <property type="match status" value="1"/>
</dbReference>
<evidence type="ECO:0000256" key="1">
    <source>
        <dbReference type="SAM" id="Coils"/>
    </source>
</evidence>
<keyword evidence="4" id="KW-1185">Reference proteome</keyword>
<protein>
    <submittedName>
        <fullName evidence="3">Reverse transcriptase domain-containing protein</fullName>
    </submittedName>
</protein>
<reference evidence="3" key="1">
    <citation type="journal article" date="2022" name="Int. J. Mol. Sci.">
        <title>Draft Genome of Tanacetum Coccineum: Genomic Comparison of Closely Related Tanacetum-Family Plants.</title>
        <authorList>
            <person name="Yamashiro T."/>
            <person name="Shiraishi A."/>
            <person name="Nakayama K."/>
            <person name="Satake H."/>
        </authorList>
    </citation>
    <scope>NUCLEOTIDE SEQUENCE</scope>
</reference>
<dbReference type="Proteomes" id="UP001151760">
    <property type="component" value="Unassembled WGS sequence"/>
</dbReference>
<gene>
    <name evidence="3" type="ORF">Tco_0625373</name>
</gene>
<feature type="coiled-coil region" evidence="1">
    <location>
        <begin position="81"/>
        <end position="108"/>
    </location>
</feature>
<dbReference type="InterPro" id="IPR025724">
    <property type="entry name" value="GAG-pre-integrase_dom"/>
</dbReference>
<feature type="domain" description="GAG-pre-integrase" evidence="2">
    <location>
        <begin position="612"/>
        <end position="649"/>
    </location>
</feature>
<evidence type="ECO:0000313" key="3">
    <source>
        <dbReference type="EMBL" id="GJS52011.1"/>
    </source>
</evidence>
<dbReference type="PANTHER" id="PTHR34072">
    <property type="entry name" value="ENZYMATIC POLYPROTEIN-RELATED"/>
    <property type="match status" value="1"/>
</dbReference>
<dbReference type="Gene3D" id="3.30.70.270">
    <property type="match status" value="2"/>
</dbReference>
<accession>A0ABQ4WGK7</accession>